<dbReference type="PANTHER" id="PTHR30224">
    <property type="entry name" value="ELECTRON TRANSPORT PROTEIN"/>
    <property type="match status" value="1"/>
</dbReference>
<dbReference type="PIRSF" id="PIRSF036354">
    <property type="entry name" value="NosR"/>
    <property type="match status" value="1"/>
</dbReference>
<feature type="transmembrane region" description="Helical" evidence="4">
    <location>
        <begin position="506"/>
        <end position="523"/>
    </location>
</feature>
<accession>A0A838XWG0</accession>
<evidence type="ECO:0000256" key="1">
    <source>
        <dbReference type="ARBA" id="ARBA00004236"/>
    </source>
</evidence>
<name>A0A838XWG0_9HYPH</name>
<reference evidence="7 8" key="1">
    <citation type="submission" date="2020-07" db="EMBL/GenBank/DDBJ databases">
        <authorList>
            <person name="Li M."/>
        </authorList>
    </citation>
    <scope>NUCLEOTIDE SEQUENCE [LARGE SCALE GENOMIC DNA]</scope>
    <source>
        <strain evidence="7 8">DSM 23284</strain>
    </source>
</reference>
<evidence type="ECO:0000256" key="3">
    <source>
        <dbReference type="ARBA" id="ARBA00023136"/>
    </source>
</evidence>
<feature type="transmembrane region" description="Helical" evidence="4">
    <location>
        <begin position="459"/>
        <end position="475"/>
    </location>
</feature>
<evidence type="ECO:0000256" key="5">
    <source>
        <dbReference type="SAM" id="SignalP"/>
    </source>
</evidence>
<evidence type="ECO:0000256" key="4">
    <source>
        <dbReference type="SAM" id="Phobius"/>
    </source>
</evidence>
<dbReference type="GO" id="GO:0045893">
    <property type="term" value="P:positive regulation of DNA-templated transcription"/>
    <property type="evidence" value="ECO:0007669"/>
    <property type="project" value="InterPro"/>
</dbReference>
<feature type="transmembrane region" description="Helical" evidence="4">
    <location>
        <begin position="566"/>
        <end position="585"/>
    </location>
</feature>
<dbReference type="Proteomes" id="UP000559404">
    <property type="component" value="Unassembled WGS sequence"/>
</dbReference>
<evidence type="ECO:0000313" key="8">
    <source>
        <dbReference type="Proteomes" id="UP000559404"/>
    </source>
</evidence>
<keyword evidence="8" id="KW-1185">Reference proteome</keyword>
<dbReference type="AlphaFoldDB" id="A0A838XWG0"/>
<feature type="transmembrane region" description="Helical" evidence="4">
    <location>
        <begin position="605"/>
        <end position="622"/>
    </location>
</feature>
<dbReference type="EMBL" id="JACEON010000018">
    <property type="protein sequence ID" value="MBA4613351.1"/>
    <property type="molecule type" value="Genomic_DNA"/>
</dbReference>
<dbReference type="PANTHER" id="PTHR30224:SF4">
    <property type="entry name" value="ELECTRON TRANSPORT PROTEIN YCCM-RELATED"/>
    <property type="match status" value="1"/>
</dbReference>
<dbReference type="InterPro" id="IPR017896">
    <property type="entry name" value="4Fe4S_Fe-S-bd"/>
</dbReference>
<dbReference type="GO" id="GO:0003677">
    <property type="term" value="F:DNA binding"/>
    <property type="evidence" value="ECO:0007669"/>
    <property type="project" value="InterPro"/>
</dbReference>
<evidence type="ECO:0000256" key="2">
    <source>
        <dbReference type="ARBA" id="ARBA00022475"/>
    </source>
</evidence>
<feature type="signal peptide" evidence="5">
    <location>
        <begin position="1"/>
        <end position="18"/>
    </location>
</feature>
<dbReference type="GO" id="GO:0005886">
    <property type="term" value="C:plasma membrane"/>
    <property type="evidence" value="ECO:0007669"/>
    <property type="project" value="UniProtKB-SubCell"/>
</dbReference>
<protein>
    <submittedName>
        <fullName evidence="7">Regulatory protein NosR</fullName>
    </submittedName>
</protein>
<dbReference type="InterPro" id="IPR052378">
    <property type="entry name" value="NosR_regulator"/>
</dbReference>
<dbReference type="SMART" id="SM00900">
    <property type="entry name" value="FMN_bind"/>
    <property type="match status" value="1"/>
</dbReference>
<keyword evidence="5" id="KW-0732">Signal</keyword>
<keyword evidence="2" id="KW-1003">Cell membrane</keyword>
<proteinExistence type="predicted"/>
<keyword evidence="4" id="KW-1133">Transmembrane helix</keyword>
<keyword evidence="4" id="KW-0812">Transmembrane</keyword>
<feature type="chain" id="PRO_5032784032" evidence="5">
    <location>
        <begin position="19"/>
        <end position="733"/>
    </location>
</feature>
<dbReference type="Pfam" id="PF04205">
    <property type="entry name" value="FMN_bind"/>
    <property type="match status" value="1"/>
</dbReference>
<sequence>MGVVAAVLFALAPATTMAATGELPTFLAKVPAGEIVPGATSYGAPREDVPVVPAMADGKTLGWVFLTSDFVSTTGYSGKPIHTLVGLNDDAVITGVNLVKHSEPIVLIGIPDSEIKAVTENYTGLDLKVEEAAGGSAHELDIISGATVTIMVIDDSIIRSGLKVARAIGLGGLAPDAVATGPKKIIDPDKQDIRDWNELTGDGSVRRMSLDVGQVNAAFVAQGDAKAIARPEPGPETDTYIDMYAALADAPSIGLSLLGTAEYNNLKARLKEGEHAVLMLGRGRYSFKGSGYVRGGIFDRIQLIQDDVSVRFRDKQHVRIGEITAEGAPAFTEMDIFIIPADVGFDPAKEFRIQLLAQRAIGAIDKVFLTFDLGYRLPDSYLKSEAPAAAVADTTAAPQAPASSVTTAAITDDAGEPKLWVRIWQNRKVDVIILGTALAVLTGVFFFQMQITRSERFTFWFRIAFLTFTLFWLGWTQNAQLSVVNVLAFFSSLTTHFSWDAFLMDPLVFLLWFSVAAALLFWGRGAYCGWLCPFGALQELTNRIAKVCRIPQFEVPWGLHERLWPIKYMIFLALFGLSLYSLDVAEHYAEVEPFKTAIILKFQRAWPFVAFAIVLLIIGLFVERFYCRYLCPLGAALAIPARMRMFDWLKRYRECGNPCKRCANECMVQAIHPEGNINPNECLNCLHCQVLYQHDQKCPVCIKKAAKRKRFETQIGITKPDTAKPAAVLDPAE</sequence>
<evidence type="ECO:0000313" key="7">
    <source>
        <dbReference type="EMBL" id="MBA4613351.1"/>
    </source>
</evidence>
<reference evidence="7 8" key="2">
    <citation type="submission" date="2020-08" db="EMBL/GenBank/DDBJ databases">
        <title>Stappia taiwanensis sp. nov., isolated from a coastal thermal spring.</title>
        <authorList>
            <person name="Kampfer P."/>
        </authorList>
    </citation>
    <scope>NUCLEOTIDE SEQUENCE [LARGE SCALE GENOMIC DNA]</scope>
    <source>
        <strain evidence="7 8">DSM 23284</strain>
    </source>
</reference>
<comment type="caution">
    <text evidence="7">The sequence shown here is derived from an EMBL/GenBank/DDBJ whole genome shotgun (WGS) entry which is preliminary data.</text>
</comment>
<dbReference type="GO" id="GO:0010181">
    <property type="term" value="F:FMN binding"/>
    <property type="evidence" value="ECO:0007669"/>
    <property type="project" value="InterPro"/>
</dbReference>
<dbReference type="SUPFAM" id="SSF54862">
    <property type="entry name" value="4Fe-4S ferredoxins"/>
    <property type="match status" value="1"/>
</dbReference>
<dbReference type="InterPro" id="IPR007329">
    <property type="entry name" value="FMN-bd"/>
</dbReference>
<dbReference type="InterPro" id="IPR011399">
    <property type="entry name" value="NosR"/>
</dbReference>
<organism evidence="7 8">
    <name type="scientific">Stappia taiwanensis</name>
    <dbReference type="NCBI Taxonomy" id="992267"/>
    <lineage>
        <taxon>Bacteria</taxon>
        <taxon>Pseudomonadati</taxon>
        <taxon>Pseudomonadota</taxon>
        <taxon>Alphaproteobacteria</taxon>
        <taxon>Hyphomicrobiales</taxon>
        <taxon>Stappiaceae</taxon>
        <taxon>Stappia</taxon>
    </lineage>
</organism>
<feature type="domain" description="FMN-binding" evidence="6">
    <location>
        <begin position="75"/>
        <end position="164"/>
    </location>
</feature>
<feature type="transmembrane region" description="Helical" evidence="4">
    <location>
        <begin position="431"/>
        <end position="447"/>
    </location>
</feature>
<dbReference type="Pfam" id="PF12801">
    <property type="entry name" value="Fer4_5"/>
    <property type="match status" value="2"/>
</dbReference>
<gene>
    <name evidence="7" type="ORF">H1W37_16950</name>
</gene>
<comment type="subcellular location">
    <subcellularLocation>
        <location evidence="1">Cell membrane</location>
    </subcellularLocation>
</comment>
<evidence type="ECO:0000259" key="6">
    <source>
        <dbReference type="SMART" id="SM00900"/>
    </source>
</evidence>
<keyword evidence="3 4" id="KW-0472">Membrane</keyword>